<evidence type="ECO:0000256" key="3">
    <source>
        <dbReference type="ARBA" id="ARBA00022801"/>
    </source>
</evidence>
<name>A0A6N6RHL0_9FLAO</name>
<dbReference type="NCBIfam" id="TIGR00624">
    <property type="entry name" value="tag"/>
    <property type="match status" value="1"/>
</dbReference>
<comment type="caution">
    <text evidence="10">The sequence shown here is derived from an EMBL/GenBank/DDBJ whole genome shotgun (WGS) entry which is preliminary data.</text>
</comment>
<feature type="binding site" evidence="9">
    <location>
        <position position="179"/>
    </location>
    <ligand>
        <name>Zn(2+)</name>
        <dbReference type="ChEBI" id="CHEBI:29105"/>
    </ligand>
</feature>
<evidence type="ECO:0000256" key="4">
    <source>
        <dbReference type="ARBA" id="ARBA00022833"/>
    </source>
</evidence>
<dbReference type="PANTHER" id="PTHR30037:SF4">
    <property type="entry name" value="DNA-3-METHYLADENINE GLYCOSYLASE I"/>
    <property type="match status" value="1"/>
</dbReference>
<evidence type="ECO:0000256" key="9">
    <source>
        <dbReference type="PIRSR" id="PIRSR604597-1"/>
    </source>
</evidence>
<proteinExistence type="predicted"/>
<dbReference type="OrthoDB" id="9807664at2"/>
<keyword evidence="4 9" id="KW-0862">Zinc</keyword>
<accession>A0A6N6RHL0</accession>
<comment type="function">
    <text evidence="7">Hydrolysis of the deoxyribose N-glycosidic bond to excise 3-methyladenine from the damaged DNA polymer formed by alkylation lesions.</text>
</comment>
<dbReference type="Pfam" id="PF03352">
    <property type="entry name" value="Adenine_glyco"/>
    <property type="match status" value="1"/>
</dbReference>
<evidence type="ECO:0000256" key="2">
    <source>
        <dbReference type="ARBA" id="ARBA00022763"/>
    </source>
</evidence>
<protein>
    <recommendedName>
        <fullName evidence="8">DNA-3-methyladenine glycosylase I</fullName>
        <ecNumber evidence="8">3.2.2.20</ecNumber>
    </recommendedName>
</protein>
<feature type="binding site" evidence="9">
    <location>
        <position position="175"/>
    </location>
    <ligand>
        <name>Zn(2+)</name>
        <dbReference type="ChEBI" id="CHEBI:29105"/>
    </ligand>
</feature>
<dbReference type="GO" id="GO:0046872">
    <property type="term" value="F:metal ion binding"/>
    <property type="evidence" value="ECO:0007669"/>
    <property type="project" value="UniProtKB-KW"/>
</dbReference>
<dbReference type="InterPro" id="IPR005019">
    <property type="entry name" value="Adenine_glyco"/>
</dbReference>
<organism evidence="10 11">
    <name type="scientific">Phaeocystidibacter luteus</name>
    <dbReference type="NCBI Taxonomy" id="911197"/>
    <lineage>
        <taxon>Bacteria</taxon>
        <taxon>Pseudomonadati</taxon>
        <taxon>Bacteroidota</taxon>
        <taxon>Flavobacteriia</taxon>
        <taxon>Flavobacteriales</taxon>
        <taxon>Phaeocystidibacteraceae</taxon>
        <taxon>Phaeocystidibacter</taxon>
    </lineage>
</organism>
<evidence type="ECO:0000256" key="8">
    <source>
        <dbReference type="ARBA" id="ARBA00066766"/>
    </source>
</evidence>
<evidence type="ECO:0000313" key="10">
    <source>
        <dbReference type="EMBL" id="KAB2813775.1"/>
    </source>
</evidence>
<evidence type="ECO:0000256" key="6">
    <source>
        <dbReference type="ARBA" id="ARBA00052558"/>
    </source>
</evidence>
<dbReference type="AlphaFoldDB" id="A0A6N6RHL0"/>
<dbReference type="EMBL" id="WBVO01000003">
    <property type="protein sequence ID" value="KAB2813775.1"/>
    <property type="molecule type" value="Genomic_DNA"/>
</dbReference>
<keyword evidence="5" id="KW-0234">DNA repair</keyword>
<dbReference type="GO" id="GO:0006284">
    <property type="term" value="P:base-excision repair"/>
    <property type="evidence" value="ECO:0007669"/>
    <property type="project" value="InterPro"/>
</dbReference>
<gene>
    <name evidence="10" type="ORF">F8C67_06345</name>
</gene>
<dbReference type="Gene3D" id="1.10.340.30">
    <property type="entry name" value="Hypothetical protein, domain 2"/>
    <property type="match status" value="1"/>
</dbReference>
<dbReference type="FunFam" id="1.10.340.30:FF:000009">
    <property type="entry name" value="DNA-3-methyladenine glycosylase I"/>
    <property type="match status" value="1"/>
</dbReference>
<sequence length="185" mass="21342">MNRCAWCGDDPLYTKYHDEEWGQPFNDDHRMFEFLILETFQAGLSWITILRKRENFRRAFDNFHPEIIAAYDENKVEELLADAGIIRNQQKIRAAINNAQVVMKMQEEGLGLSEYFWNWVDGKPIVNHPKGMGDLPAKTELSDAISKDMKKRGFKFVGSTTIYAHLQATGIVDDHVVDCDFKPKG</sequence>
<keyword evidence="2" id="KW-0227">DNA damage</keyword>
<evidence type="ECO:0000256" key="1">
    <source>
        <dbReference type="ARBA" id="ARBA00022723"/>
    </source>
</evidence>
<reference evidence="10 11" key="1">
    <citation type="submission" date="2019-09" db="EMBL/GenBank/DDBJ databases">
        <title>Genomes of family Cryomorphaceae.</title>
        <authorList>
            <person name="Bowman J.P."/>
        </authorList>
    </citation>
    <scope>NUCLEOTIDE SEQUENCE [LARGE SCALE GENOMIC DNA]</scope>
    <source>
        <strain evidence="10 11">LMG 25704</strain>
    </source>
</reference>
<keyword evidence="11" id="KW-1185">Reference proteome</keyword>
<evidence type="ECO:0000256" key="7">
    <source>
        <dbReference type="ARBA" id="ARBA00057608"/>
    </source>
</evidence>
<dbReference type="InterPro" id="IPR004597">
    <property type="entry name" value="Tag"/>
</dbReference>
<dbReference type="InterPro" id="IPR011257">
    <property type="entry name" value="DNA_glycosylase"/>
</dbReference>
<dbReference type="RefSeq" id="WP_151666977.1">
    <property type="nucleotide sequence ID" value="NZ_WBVO01000003.1"/>
</dbReference>
<comment type="catalytic activity">
    <reaction evidence="6">
        <text>Hydrolysis of alkylated DNA, releasing 3-methyladenine.</text>
        <dbReference type="EC" id="3.2.2.20"/>
    </reaction>
</comment>
<dbReference type="SUPFAM" id="SSF48150">
    <property type="entry name" value="DNA-glycosylase"/>
    <property type="match status" value="1"/>
</dbReference>
<dbReference type="GO" id="GO:0008725">
    <property type="term" value="F:DNA-3-methyladenine glycosylase activity"/>
    <property type="evidence" value="ECO:0007669"/>
    <property type="project" value="UniProtKB-EC"/>
</dbReference>
<dbReference type="Proteomes" id="UP000468650">
    <property type="component" value="Unassembled WGS sequence"/>
</dbReference>
<feature type="binding site" evidence="9">
    <location>
        <position position="17"/>
    </location>
    <ligand>
        <name>Zn(2+)</name>
        <dbReference type="ChEBI" id="CHEBI:29105"/>
    </ligand>
</feature>
<evidence type="ECO:0000256" key="5">
    <source>
        <dbReference type="ARBA" id="ARBA00023204"/>
    </source>
</evidence>
<dbReference type="EC" id="3.2.2.20" evidence="8"/>
<keyword evidence="1 9" id="KW-0479">Metal-binding</keyword>
<feature type="binding site" evidence="9">
    <location>
        <position position="4"/>
    </location>
    <ligand>
        <name>Zn(2+)</name>
        <dbReference type="ChEBI" id="CHEBI:29105"/>
    </ligand>
</feature>
<evidence type="ECO:0000313" key="11">
    <source>
        <dbReference type="Proteomes" id="UP000468650"/>
    </source>
</evidence>
<dbReference type="InterPro" id="IPR052891">
    <property type="entry name" value="DNA-3mA_glycosylase"/>
</dbReference>
<keyword evidence="3" id="KW-0378">Hydrolase</keyword>
<dbReference type="PANTHER" id="PTHR30037">
    <property type="entry name" value="DNA-3-METHYLADENINE GLYCOSYLASE 1"/>
    <property type="match status" value="1"/>
</dbReference>